<organism evidence="2 3">
    <name type="scientific">Orchesella dallaii</name>
    <dbReference type="NCBI Taxonomy" id="48710"/>
    <lineage>
        <taxon>Eukaryota</taxon>
        <taxon>Metazoa</taxon>
        <taxon>Ecdysozoa</taxon>
        <taxon>Arthropoda</taxon>
        <taxon>Hexapoda</taxon>
        <taxon>Collembola</taxon>
        <taxon>Entomobryomorpha</taxon>
        <taxon>Entomobryoidea</taxon>
        <taxon>Orchesellidae</taxon>
        <taxon>Orchesellinae</taxon>
        <taxon>Orchesella</taxon>
    </lineage>
</organism>
<gene>
    <name evidence="2" type="ORF">ODALV1_LOCUS9972</name>
</gene>
<proteinExistence type="predicted"/>
<feature type="transmembrane region" description="Helical" evidence="1">
    <location>
        <begin position="281"/>
        <end position="308"/>
    </location>
</feature>
<feature type="transmembrane region" description="Helical" evidence="1">
    <location>
        <begin position="315"/>
        <end position="335"/>
    </location>
</feature>
<keyword evidence="3" id="KW-1185">Reference proteome</keyword>
<keyword evidence="1" id="KW-0812">Transmembrane</keyword>
<sequence length="345" mass="39722">MAVDLMTCVHKIVVLTSNYNSQISREISRYGDASSVLIFPVQKGHRLQKNDVDKAYIEFVVYDVFGMSFYLTAHSLFLLIDNVDLFRSKRHIPAFEIQEHPPSMILLAFKTLETKEGQKTVMPYIFYMCYKYCFQGWMKSNEFGKLLPPIHLHKKLLYNANSRSVSIGLRPDTRFIPENLMSSCQRSLRTRFHTSCDFKPLVIASLAMVHNFTFRIINIRDPSEMKAFHADTDPYIRSPYYAINDIEKVYKLMYAQDTSSTLYYCRREQVSTANDNKVMHWIYPFTASVWIILLQLLLGIPSLVTIILTKSIRKAITVVICTVSGVIGHATGAIGRTMFTFISLL</sequence>
<evidence type="ECO:0000313" key="3">
    <source>
        <dbReference type="Proteomes" id="UP001642540"/>
    </source>
</evidence>
<reference evidence="2 3" key="1">
    <citation type="submission" date="2024-08" db="EMBL/GenBank/DDBJ databases">
        <authorList>
            <person name="Cucini C."/>
            <person name="Frati F."/>
        </authorList>
    </citation>
    <scope>NUCLEOTIDE SEQUENCE [LARGE SCALE GENOMIC DNA]</scope>
</reference>
<evidence type="ECO:0000313" key="2">
    <source>
        <dbReference type="EMBL" id="CAL8098551.1"/>
    </source>
</evidence>
<name>A0ABP1QJE0_9HEXA</name>
<comment type="caution">
    <text evidence="2">The sequence shown here is derived from an EMBL/GenBank/DDBJ whole genome shotgun (WGS) entry which is preliminary data.</text>
</comment>
<accession>A0ABP1QJE0</accession>
<dbReference type="Proteomes" id="UP001642540">
    <property type="component" value="Unassembled WGS sequence"/>
</dbReference>
<keyword evidence="1" id="KW-1133">Transmembrane helix</keyword>
<protein>
    <submittedName>
        <fullName evidence="2">Uncharacterized protein</fullName>
    </submittedName>
</protein>
<keyword evidence="1" id="KW-0472">Membrane</keyword>
<dbReference type="EMBL" id="CAXLJM020000030">
    <property type="protein sequence ID" value="CAL8098551.1"/>
    <property type="molecule type" value="Genomic_DNA"/>
</dbReference>
<evidence type="ECO:0000256" key="1">
    <source>
        <dbReference type="SAM" id="Phobius"/>
    </source>
</evidence>